<evidence type="ECO:0000256" key="3">
    <source>
        <dbReference type="ARBA" id="ARBA00022679"/>
    </source>
</evidence>
<keyword evidence="7" id="KW-0812">Transmembrane</keyword>
<evidence type="ECO:0000256" key="5">
    <source>
        <dbReference type="ARBA" id="ARBA00023006"/>
    </source>
</evidence>
<keyword evidence="9" id="KW-1185">Reference proteome</keyword>
<dbReference type="EMBL" id="JBCGBO010000002">
    <property type="protein sequence ID" value="KAK9222827.1"/>
    <property type="molecule type" value="Genomic_DNA"/>
</dbReference>
<dbReference type="Pfam" id="PF03987">
    <property type="entry name" value="Autophagy_act_C"/>
    <property type="match status" value="1"/>
</dbReference>
<dbReference type="Gene3D" id="3.30.1460.50">
    <property type="match status" value="1"/>
</dbReference>
<keyword evidence="3" id="KW-0808">Transferase</keyword>
<accession>A0AAP0MZ45</accession>
<keyword evidence="7" id="KW-1133">Transmembrane helix</keyword>
<dbReference type="InterPro" id="IPR007135">
    <property type="entry name" value="Atg3/Atg10"/>
</dbReference>
<evidence type="ECO:0000256" key="6">
    <source>
        <dbReference type="ARBA" id="ARBA00029833"/>
    </source>
</evidence>
<sequence length="259" mass="29621">MKFQEISEIYTIMFCYYILISTTAVCSAIMDILAWDGTLSSNEFSLAAHKLADKWKRFNPSSPSWSWVACRKQPWFGSREAEGYLSLENICLLSLRKEDRGEETCQGEEGTSCFKEEEPTDSATLVQNYDCDKHYYDFHVIYNASYRVPVLYFRAYCSGGQPLVLDEIEKGLPSCSAKALSESKWTFITHEEHPYLNRPWYKLHPCGTSEWMKLLFLGDTTQKKNGVAIELYLVAWFSVVGQVVGLSIPSEMLNDSNPL</sequence>
<evidence type="ECO:0000256" key="2">
    <source>
        <dbReference type="ARBA" id="ARBA00021099"/>
    </source>
</evidence>
<dbReference type="PANTHER" id="PTHR14957">
    <property type="entry name" value="UBIQUITIN-LIKE-CONJUGATING ENZYME ATG10"/>
    <property type="match status" value="1"/>
</dbReference>
<keyword evidence="7" id="KW-0472">Membrane</keyword>
<organism evidence="8 9">
    <name type="scientific">Citrus x changshan-huyou</name>
    <dbReference type="NCBI Taxonomy" id="2935761"/>
    <lineage>
        <taxon>Eukaryota</taxon>
        <taxon>Viridiplantae</taxon>
        <taxon>Streptophyta</taxon>
        <taxon>Embryophyta</taxon>
        <taxon>Tracheophyta</taxon>
        <taxon>Spermatophyta</taxon>
        <taxon>Magnoliopsida</taxon>
        <taxon>eudicotyledons</taxon>
        <taxon>Gunneridae</taxon>
        <taxon>Pentapetalae</taxon>
        <taxon>rosids</taxon>
        <taxon>malvids</taxon>
        <taxon>Sapindales</taxon>
        <taxon>Rutaceae</taxon>
        <taxon>Aurantioideae</taxon>
        <taxon>Citrus</taxon>
    </lineage>
</organism>
<dbReference type="GO" id="GO:0061651">
    <property type="term" value="F:Atg12 conjugating enzyme activity"/>
    <property type="evidence" value="ECO:0007669"/>
    <property type="project" value="TreeGrafter"/>
</dbReference>
<evidence type="ECO:0000256" key="7">
    <source>
        <dbReference type="SAM" id="Phobius"/>
    </source>
</evidence>
<feature type="transmembrane region" description="Helical" evidence="7">
    <location>
        <begin position="12"/>
        <end position="35"/>
    </location>
</feature>
<dbReference type="PANTHER" id="PTHR14957:SF1">
    <property type="entry name" value="UBIQUITIN-LIKE-CONJUGATING ENZYME ATG10"/>
    <property type="match status" value="1"/>
</dbReference>
<dbReference type="GO" id="GO:0032446">
    <property type="term" value="P:protein modification by small protein conjugation"/>
    <property type="evidence" value="ECO:0007669"/>
    <property type="project" value="TreeGrafter"/>
</dbReference>
<keyword evidence="5" id="KW-0072">Autophagy</keyword>
<reference evidence="8 9" key="1">
    <citation type="submission" date="2024-05" db="EMBL/GenBank/DDBJ databases">
        <title>Haplotype-resolved chromosome-level genome assembly of Huyou (Citrus changshanensis).</title>
        <authorList>
            <person name="Miao C."/>
            <person name="Chen W."/>
            <person name="Wu Y."/>
            <person name="Wang L."/>
            <person name="Zhao S."/>
            <person name="Grierson D."/>
            <person name="Xu C."/>
            <person name="Chen K."/>
        </authorList>
    </citation>
    <scope>NUCLEOTIDE SEQUENCE [LARGE SCALE GENOMIC DNA]</scope>
    <source>
        <strain evidence="8">01-14</strain>
        <tissue evidence="8">Leaf</tissue>
    </source>
</reference>
<evidence type="ECO:0000313" key="9">
    <source>
        <dbReference type="Proteomes" id="UP001428341"/>
    </source>
</evidence>
<dbReference type="Proteomes" id="UP001428341">
    <property type="component" value="Unassembled WGS sequence"/>
</dbReference>
<evidence type="ECO:0000313" key="8">
    <source>
        <dbReference type="EMBL" id="KAK9222827.1"/>
    </source>
</evidence>
<name>A0AAP0MZ45_9ROSI</name>
<evidence type="ECO:0000256" key="1">
    <source>
        <dbReference type="ARBA" id="ARBA00005696"/>
    </source>
</evidence>
<gene>
    <name evidence="8" type="ORF">WN944_011267</name>
</gene>
<dbReference type="AlphaFoldDB" id="A0AAP0MZ45"/>
<comment type="caution">
    <text evidence="8">The sequence shown here is derived from an EMBL/GenBank/DDBJ whole genome shotgun (WGS) entry which is preliminary data.</text>
</comment>
<dbReference type="GO" id="GO:0000422">
    <property type="term" value="P:autophagy of mitochondrion"/>
    <property type="evidence" value="ECO:0007669"/>
    <property type="project" value="TreeGrafter"/>
</dbReference>
<comment type="similarity">
    <text evidence="1">Belongs to the ATG10 family.</text>
</comment>
<proteinExistence type="inferred from homology"/>
<dbReference type="GO" id="GO:0005829">
    <property type="term" value="C:cytosol"/>
    <property type="evidence" value="ECO:0007669"/>
    <property type="project" value="TreeGrafter"/>
</dbReference>
<keyword evidence="4" id="KW-0833">Ubl conjugation pathway</keyword>
<evidence type="ECO:0000256" key="4">
    <source>
        <dbReference type="ARBA" id="ARBA00022786"/>
    </source>
</evidence>
<protein>
    <recommendedName>
        <fullName evidence="2">Ubiquitin-like-conjugating enzyme ATG10</fullName>
    </recommendedName>
    <alternativeName>
        <fullName evidence="6">Autophagy-related protein 10</fullName>
    </alternativeName>
</protein>
<dbReference type="GO" id="GO:0000045">
    <property type="term" value="P:autophagosome assembly"/>
    <property type="evidence" value="ECO:0007669"/>
    <property type="project" value="TreeGrafter"/>
</dbReference>